<dbReference type="SUPFAM" id="SSF48208">
    <property type="entry name" value="Six-hairpin glycosidases"/>
    <property type="match status" value="1"/>
</dbReference>
<reference evidence="1 2" key="1">
    <citation type="submission" date="2019-04" db="EMBL/GenBank/DDBJ databases">
        <title>Genomic characterization of Staphylococcus petrasii strains.</title>
        <authorList>
            <person name="Vrbovska V."/>
            <person name="Kovarovic V."/>
            <person name="Maslanova I."/>
            <person name="Indrakova A."/>
            <person name="Petras P."/>
            <person name="Sedo O."/>
            <person name="Svec P."/>
            <person name="Fisarova L."/>
            <person name="Sedlacek I."/>
            <person name="Doskar J."/>
            <person name="Pantucek R."/>
        </authorList>
    </citation>
    <scope>NUCLEOTIDE SEQUENCE [LARGE SCALE GENOMIC DNA]</scope>
    <source>
        <strain evidence="1 2">CCM 8421</strain>
    </source>
</reference>
<proteinExistence type="predicted"/>
<organism evidence="1 2">
    <name type="scientific">Staphylococcus croceilyticus</name>
    <dbReference type="NCBI Taxonomy" id="319942"/>
    <lineage>
        <taxon>Bacteria</taxon>
        <taxon>Bacillati</taxon>
        <taxon>Bacillota</taxon>
        <taxon>Bacilli</taxon>
        <taxon>Bacillales</taxon>
        <taxon>Staphylococcaceae</taxon>
        <taxon>Staphylococcus</taxon>
    </lineage>
</organism>
<sequence>MSIEDNIKELVNVVNSKENIENYVFLSLGKLNVKATVKLLKKARYLERDILKQVQSFRKKSGEYPKWVKLDIVSNYESISFKEVKEDMVKTRRNYINYGIALDEYWNTAFLPEEINANAFVIPKKEGNGKYLSEQNINGYLKKYTSHNKGYSDDFFENKTIIKFYTKSYFLEESHIYELEESGFKKGLRKIDDFSREIDKLIRSSVNYLENMMIESGRYHYGYFPHFDKEIGTYNILRHSSSTYALIEGLTYLNKPLDKVENSIDYIINNYTYEKDGKAYIFDDTENKNEIKLGQNASFIFAVCEYLKANQNAKYLEMAQKVAKGIVSMINNETYDTVHILNYPDLSVKEKFRIIYYDGEAALALLRLYQQDHNKIWLKTVENLMDRFIAKKYWQYHDHWLGYCTNELVQINPQDKYFEFGIKNVNNYLDYIKQRETTFPTFLEMLMATYRLIRKAKDTGREELVRNMIDEQYLVDVINARADYQRIGFFYPEIAMYFKNPSRILGSFFIKHHGYRVRIDDIEHYVSGYVQYQKEFNK</sequence>
<comment type="caution">
    <text evidence="1">The sequence shown here is derived from an EMBL/GenBank/DDBJ whole genome shotgun (WGS) entry which is preliminary data.</text>
</comment>
<name>A0ABY2KBK1_9STAP</name>
<dbReference type="Proteomes" id="UP000298482">
    <property type="component" value="Unassembled WGS sequence"/>
</dbReference>
<evidence type="ECO:0000313" key="1">
    <source>
        <dbReference type="EMBL" id="TGA73518.1"/>
    </source>
</evidence>
<accession>A0ABY2KBK1</accession>
<dbReference type="InterPro" id="IPR008928">
    <property type="entry name" value="6-hairpin_glycosidase_sf"/>
</dbReference>
<dbReference type="EMBL" id="SRJF01000018">
    <property type="protein sequence ID" value="TGA73518.1"/>
    <property type="molecule type" value="Genomic_DNA"/>
</dbReference>
<dbReference type="RefSeq" id="WP_103329916.1">
    <property type="nucleotide sequence ID" value="NZ_PPRD01000108.1"/>
</dbReference>
<keyword evidence="2" id="KW-1185">Reference proteome</keyword>
<evidence type="ECO:0000313" key="2">
    <source>
        <dbReference type="Proteomes" id="UP000298482"/>
    </source>
</evidence>
<protein>
    <submittedName>
        <fullName evidence="1">Poly(Glycerol-phosphate) alpha-glucosyltransferase</fullName>
    </submittedName>
</protein>
<dbReference type="InterPro" id="IPR012341">
    <property type="entry name" value="6hp_glycosidase-like_sf"/>
</dbReference>
<dbReference type="Gene3D" id="1.50.10.10">
    <property type="match status" value="1"/>
</dbReference>
<gene>
    <name evidence="1" type="ORF">E2556_10615</name>
</gene>